<sequence length="178" mass="20346">MAISKDRFSSLAADVQRSVYQNLEIAWKNNKIADYLKSIGLSDLIPQEEAPYWDDACKNGKIIIFGEQTLKERDIIATIESEHISRDRIELCIGYDKLQKYHYRNLRYNNNYRLILIGAMPHSAEGKAHFSSIISMMENTDGYAKVIRLCSNSQLKITKTSLRKVIHGEVENGYLTAA</sequence>
<dbReference type="RefSeq" id="WP_074673264.1">
    <property type="nucleotide sequence ID" value="NZ_FNQG01000014.1"/>
</dbReference>
<dbReference type="Proteomes" id="UP000183469">
    <property type="component" value="Unassembled WGS sequence"/>
</dbReference>
<proteinExistence type="predicted"/>
<dbReference type="OrthoDB" id="3194761at2"/>
<organism evidence="1 2">
    <name type="scientific">Selenomonas ruminantium</name>
    <dbReference type="NCBI Taxonomy" id="971"/>
    <lineage>
        <taxon>Bacteria</taxon>
        <taxon>Bacillati</taxon>
        <taxon>Bacillota</taxon>
        <taxon>Negativicutes</taxon>
        <taxon>Selenomonadales</taxon>
        <taxon>Selenomonadaceae</taxon>
        <taxon>Selenomonas</taxon>
    </lineage>
</organism>
<dbReference type="EMBL" id="FNQG01000014">
    <property type="protein sequence ID" value="SEA30615.1"/>
    <property type="molecule type" value="Genomic_DNA"/>
</dbReference>
<reference evidence="1 2" key="1">
    <citation type="submission" date="2016-10" db="EMBL/GenBank/DDBJ databases">
        <authorList>
            <person name="de Groot N.N."/>
        </authorList>
    </citation>
    <scope>NUCLEOTIDE SEQUENCE [LARGE SCALE GENOMIC DNA]</scope>
    <source>
        <strain evidence="1 2">DSM 2872</strain>
    </source>
</reference>
<gene>
    <name evidence="1" type="ORF">SAMN05660648_02709</name>
</gene>
<accession>A0A1H4A3M6</accession>
<evidence type="ECO:0000313" key="2">
    <source>
        <dbReference type="Proteomes" id="UP000183469"/>
    </source>
</evidence>
<dbReference type="AlphaFoldDB" id="A0A1H4A3M6"/>
<name>A0A1H4A3M6_SELRU</name>
<protein>
    <submittedName>
        <fullName evidence="1">Uncharacterized protein</fullName>
    </submittedName>
</protein>
<evidence type="ECO:0000313" key="1">
    <source>
        <dbReference type="EMBL" id="SEA30615.1"/>
    </source>
</evidence>